<dbReference type="SUPFAM" id="SSF53271">
    <property type="entry name" value="PRTase-like"/>
    <property type="match status" value="2"/>
</dbReference>
<evidence type="ECO:0000256" key="7">
    <source>
        <dbReference type="ARBA" id="ARBA00022840"/>
    </source>
</evidence>
<evidence type="ECO:0000259" key="10">
    <source>
        <dbReference type="Pfam" id="PF13793"/>
    </source>
</evidence>
<evidence type="ECO:0000256" key="2">
    <source>
        <dbReference type="ARBA" id="ARBA00022679"/>
    </source>
</evidence>
<comment type="catalytic activity">
    <reaction evidence="9">
        <text>D-ribose 5-phosphate + ATP = 5-phospho-alpha-D-ribose 1-diphosphate + AMP + H(+)</text>
        <dbReference type="Rhea" id="RHEA:15609"/>
        <dbReference type="ChEBI" id="CHEBI:15378"/>
        <dbReference type="ChEBI" id="CHEBI:30616"/>
        <dbReference type="ChEBI" id="CHEBI:58017"/>
        <dbReference type="ChEBI" id="CHEBI:78346"/>
        <dbReference type="ChEBI" id="CHEBI:456215"/>
        <dbReference type="EC" id="2.7.6.1"/>
    </reaction>
</comment>
<evidence type="ECO:0000256" key="5">
    <source>
        <dbReference type="ARBA" id="ARBA00022741"/>
    </source>
</evidence>
<keyword evidence="2" id="KW-0808">Transferase</keyword>
<dbReference type="InterPro" id="IPR029099">
    <property type="entry name" value="Pribosyltran_N"/>
</dbReference>
<keyword evidence="6 11" id="KW-0418">Kinase</keyword>
<comment type="caution">
    <text evidence="11">The sequence shown here is derived from an EMBL/GenBank/DDBJ whole genome shotgun (WGS) entry which is preliminary data.</text>
</comment>
<evidence type="ECO:0000256" key="6">
    <source>
        <dbReference type="ARBA" id="ARBA00022777"/>
    </source>
</evidence>
<dbReference type="SMART" id="SM01400">
    <property type="entry name" value="Pribosyltran_N"/>
    <property type="match status" value="1"/>
</dbReference>
<dbReference type="PANTHER" id="PTHR10210">
    <property type="entry name" value="RIBOSE-PHOSPHATE DIPHOSPHOKINASE FAMILY MEMBER"/>
    <property type="match status" value="1"/>
</dbReference>
<dbReference type="NCBIfam" id="TIGR01251">
    <property type="entry name" value="ribP_PPkin"/>
    <property type="match status" value="1"/>
</dbReference>
<protein>
    <recommendedName>
        <fullName evidence="1">ribose-phosphate diphosphokinase</fullName>
        <ecNumber evidence="1">2.7.6.1</ecNumber>
    </recommendedName>
</protein>
<evidence type="ECO:0000313" key="12">
    <source>
        <dbReference type="Proteomes" id="UP000287798"/>
    </source>
</evidence>
<evidence type="ECO:0000256" key="8">
    <source>
        <dbReference type="ARBA" id="ARBA00022842"/>
    </source>
</evidence>
<dbReference type="EC" id="2.7.6.1" evidence="1"/>
<organism evidence="11 12">
    <name type="scientific">Thiohalobacter thiocyanaticus</name>
    <dbReference type="NCBI Taxonomy" id="585455"/>
    <lineage>
        <taxon>Bacteria</taxon>
        <taxon>Pseudomonadati</taxon>
        <taxon>Pseudomonadota</taxon>
        <taxon>Gammaproteobacteria</taxon>
        <taxon>Thiohalobacterales</taxon>
        <taxon>Thiohalobacteraceae</taxon>
        <taxon>Thiohalobacter</taxon>
    </lineage>
</organism>
<dbReference type="InterPro" id="IPR029057">
    <property type="entry name" value="PRTase-like"/>
</dbReference>
<dbReference type="GO" id="GO:0002189">
    <property type="term" value="C:ribose phosphate diphosphokinase complex"/>
    <property type="evidence" value="ECO:0007669"/>
    <property type="project" value="TreeGrafter"/>
</dbReference>
<keyword evidence="12" id="KW-1185">Reference proteome</keyword>
<dbReference type="RefSeq" id="WP_125180213.1">
    <property type="nucleotide sequence ID" value="NZ_QZMU01000001.1"/>
</dbReference>
<dbReference type="GO" id="GO:0006164">
    <property type="term" value="P:purine nucleotide biosynthetic process"/>
    <property type="evidence" value="ECO:0007669"/>
    <property type="project" value="TreeGrafter"/>
</dbReference>
<dbReference type="FunFam" id="3.40.50.2020:FF:000007">
    <property type="entry name" value="Ribose-phosphate pyrophosphokinase"/>
    <property type="match status" value="1"/>
</dbReference>
<dbReference type="GO" id="GO:0005737">
    <property type="term" value="C:cytoplasm"/>
    <property type="evidence" value="ECO:0007669"/>
    <property type="project" value="TreeGrafter"/>
</dbReference>
<dbReference type="GO" id="GO:0016301">
    <property type="term" value="F:kinase activity"/>
    <property type="evidence" value="ECO:0007669"/>
    <property type="project" value="UniProtKB-KW"/>
</dbReference>
<dbReference type="Gene3D" id="3.40.50.2020">
    <property type="match status" value="2"/>
</dbReference>
<dbReference type="InterPro" id="IPR000836">
    <property type="entry name" value="PRTase_dom"/>
</dbReference>
<dbReference type="Pfam" id="PF13793">
    <property type="entry name" value="Pribosyltran_N"/>
    <property type="match status" value="1"/>
</dbReference>
<dbReference type="CDD" id="cd06223">
    <property type="entry name" value="PRTases_typeI"/>
    <property type="match status" value="1"/>
</dbReference>
<keyword evidence="3" id="KW-0479">Metal-binding</keyword>
<feature type="domain" description="Ribose-phosphate pyrophosphokinase N-terminal" evidence="10">
    <location>
        <begin position="8"/>
        <end position="127"/>
    </location>
</feature>
<evidence type="ECO:0000256" key="9">
    <source>
        <dbReference type="ARBA" id="ARBA00049535"/>
    </source>
</evidence>
<dbReference type="AlphaFoldDB" id="A0A426QGX0"/>
<dbReference type="GO" id="GO:0004749">
    <property type="term" value="F:ribose phosphate diphosphokinase activity"/>
    <property type="evidence" value="ECO:0007669"/>
    <property type="project" value="UniProtKB-EC"/>
</dbReference>
<keyword evidence="8" id="KW-0460">Magnesium</keyword>
<dbReference type="GO" id="GO:0006015">
    <property type="term" value="P:5-phosphoribose 1-diphosphate biosynthetic process"/>
    <property type="evidence" value="ECO:0007669"/>
    <property type="project" value="TreeGrafter"/>
</dbReference>
<accession>A0A426QGX0</accession>
<dbReference type="InterPro" id="IPR005946">
    <property type="entry name" value="Rib-P_diPkinase"/>
</dbReference>
<evidence type="ECO:0000256" key="1">
    <source>
        <dbReference type="ARBA" id="ARBA00013247"/>
    </source>
</evidence>
<evidence type="ECO:0000313" key="11">
    <source>
        <dbReference type="EMBL" id="RRQ21001.1"/>
    </source>
</evidence>
<keyword evidence="4" id="KW-0545">Nucleotide biosynthesis</keyword>
<dbReference type="Proteomes" id="UP000287798">
    <property type="component" value="Unassembled WGS sequence"/>
</dbReference>
<keyword evidence="7" id="KW-0067">ATP-binding</keyword>
<evidence type="ECO:0000256" key="4">
    <source>
        <dbReference type="ARBA" id="ARBA00022727"/>
    </source>
</evidence>
<dbReference type="OrthoDB" id="324294at2"/>
<dbReference type="GO" id="GO:0005524">
    <property type="term" value="F:ATP binding"/>
    <property type="evidence" value="ECO:0007669"/>
    <property type="project" value="UniProtKB-KW"/>
</dbReference>
<proteinExistence type="predicted"/>
<gene>
    <name evidence="11" type="ORF">D6C00_02790</name>
</gene>
<dbReference type="GO" id="GO:0000287">
    <property type="term" value="F:magnesium ion binding"/>
    <property type="evidence" value="ECO:0007669"/>
    <property type="project" value="InterPro"/>
</dbReference>
<dbReference type="Pfam" id="PF14572">
    <property type="entry name" value="Pribosyl_synth"/>
    <property type="match status" value="1"/>
</dbReference>
<keyword evidence="5" id="KW-0547">Nucleotide-binding</keyword>
<dbReference type="PANTHER" id="PTHR10210:SF32">
    <property type="entry name" value="RIBOSE-PHOSPHATE PYROPHOSPHOKINASE 2"/>
    <property type="match status" value="1"/>
</dbReference>
<reference evidence="11 12" key="1">
    <citation type="journal article" date="2010" name="Int. J. Syst. Evol. Microbiol.">
        <title>Thiohalobacter thiocyanaticus gen. nov., sp. nov., a moderately halophilic, sulfur-oxidizing gammaproteobacterium from hypersaline lakes, that utilizes thiocyanate.</title>
        <authorList>
            <person name="Sorokin D.Y."/>
            <person name="Kovaleva O.L."/>
            <person name="Tourova T.P."/>
            <person name="Muyzer G."/>
        </authorList>
    </citation>
    <scope>NUCLEOTIDE SEQUENCE [LARGE SCALE GENOMIC DNA]</scope>
    <source>
        <strain evidence="11 12">Hrh1</strain>
    </source>
</reference>
<name>A0A426QGX0_9GAMM</name>
<sequence length="331" mass="35924">MPDPASLALFSLNAGCEFAGRVAAALGTSLGAHEEREFEDGEHKTRPLESVRGRDVYVIQSLYGDAEQSVNDRLVRLLFFLGALRDAAAARVTAVVPYLCYARKDRKTKSRDPVTSRYVAALFEAVGVDGVMTMDVHNLAAFQNAFRIRTDHLEARPLFLDHFSRHLEADAPVVVMSPDVGGIKRAELFRLALEQRLERPVEGAFMEKRRSAGVVSGRMLVGEVADRQVILLDDLISSGGTLARAAQACIDQGAARVWATATHGVFTGAADRVLATPAIEDLVVTDTLPLLRLESAAVHARLTRLDSAPLFAEAIRRMHSGGSLVRLLAGE</sequence>
<evidence type="ECO:0000256" key="3">
    <source>
        <dbReference type="ARBA" id="ARBA00022723"/>
    </source>
</evidence>
<dbReference type="EMBL" id="QZMU01000001">
    <property type="protein sequence ID" value="RRQ21001.1"/>
    <property type="molecule type" value="Genomic_DNA"/>
</dbReference>